<dbReference type="InterPro" id="IPR027417">
    <property type="entry name" value="P-loop_NTPase"/>
</dbReference>
<dbReference type="RefSeq" id="WP_285880129.1">
    <property type="nucleotide sequence ID" value="NZ_JARFYN010000017.1"/>
</dbReference>
<organism evidence="5 6">
    <name type="scientific">Rhizobium calliandrae</name>
    <dbReference type="NCBI Taxonomy" id="1312182"/>
    <lineage>
        <taxon>Bacteria</taxon>
        <taxon>Pseudomonadati</taxon>
        <taxon>Pseudomonadota</taxon>
        <taxon>Alphaproteobacteria</taxon>
        <taxon>Hyphomicrobiales</taxon>
        <taxon>Rhizobiaceae</taxon>
        <taxon>Rhizobium/Agrobacterium group</taxon>
        <taxon>Rhizobium</taxon>
    </lineage>
</organism>
<dbReference type="PRINTS" id="PR00364">
    <property type="entry name" value="DISEASERSIST"/>
</dbReference>
<dbReference type="Pfam" id="PF25872">
    <property type="entry name" value="HTH_77"/>
    <property type="match status" value="1"/>
</dbReference>
<dbReference type="Pfam" id="PF07721">
    <property type="entry name" value="TPR_4"/>
    <property type="match status" value="1"/>
</dbReference>
<gene>
    <name evidence="5" type="ORF">PY650_15005</name>
</gene>
<protein>
    <submittedName>
        <fullName evidence="5">Winged helix-turn-helix domain-containing protein</fullName>
    </submittedName>
</protein>
<dbReference type="Proteomes" id="UP001172630">
    <property type="component" value="Unassembled WGS sequence"/>
</dbReference>
<dbReference type="PROSITE" id="PS51755">
    <property type="entry name" value="OMPR_PHOB"/>
    <property type="match status" value="1"/>
</dbReference>
<dbReference type="Gene3D" id="1.10.10.10">
    <property type="entry name" value="Winged helix-like DNA-binding domain superfamily/Winged helix DNA-binding domain"/>
    <property type="match status" value="1"/>
</dbReference>
<dbReference type="InterPro" id="IPR016032">
    <property type="entry name" value="Sig_transdc_resp-reg_C-effctor"/>
</dbReference>
<reference evidence="5" key="1">
    <citation type="submission" date="2023-06" db="EMBL/GenBank/DDBJ databases">
        <title>Phylogenetic Diversity of Rhizobium strains.</title>
        <authorList>
            <person name="Moura F.T."/>
            <person name="Helene L.C.F."/>
            <person name="Hungria M."/>
        </authorList>
    </citation>
    <scope>NUCLEOTIDE SEQUENCE</scope>
    <source>
        <strain evidence="5">CCGE524</strain>
    </source>
</reference>
<dbReference type="SMART" id="SM00862">
    <property type="entry name" value="Trans_reg_C"/>
    <property type="match status" value="1"/>
</dbReference>
<feature type="domain" description="OmpR/PhoB-type" evidence="4">
    <location>
        <begin position="25"/>
        <end position="123"/>
    </location>
</feature>
<dbReference type="InterPro" id="IPR001867">
    <property type="entry name" value="OmpR/PhoB-type_DNA-bd"/>
</dbReference>
<dbReference type="InterPro" id="IPR003593">
    <property type="entry name" value="AAA+_ATPase"/>
</dbReference>
<dbReference type="PANTHER" id="PTHR47691:SF3">
    <property type="entry name" value="HTH-TYPE TRANSCRIPTIONAL REGULATOR RV0890C-RELATED"/>
    <property type="match status" value="1"/>
</dbReference>
<dbReference type="InterPro" id="IPR011717">
    <property type="entry name" value="TPR-4"/>
</dbReference>
<evidence type="ECO:0000256" key="1">
    <source>
        <dbReference type="ARBA" id="ARBA00023125"/>
    </source>
</evidence>
<comment type="caution">
    <text evidence="5">The sequence shown here is derived from an EMBL/GenBank/DDBJ whole genome shotgun (WGS) entry which is preliminary data.</text>
</comment>
<dbReference type="EMBL" id="JARFYN010000017">
    <property type="protein sequence ID" value="MDL2406947.1"/>
    <property type="molecule type" value="Genomic_DNA"/>
</dbReference>
<sequence>MDADGNVASLGRRSGSMRPSDASLDEGYLFDRFCFYPGRGALLENGKEVKLGGRAVKVLATLVERSGEVVSKEEIIRAVWPSTFVDEGNLRVHIAALRKALGQDRENTQFISNIVGRGYQFTGRVSKVRGPVSANAIQLRLPDQLSNDTLPVPLARIVGRAEAIDGIVQLVSRQRLVTIVGAGGIGKTTIALAAAQRLSASFNDGVFFVDLAAVSDAGLVPFAVAAELNISAEAANPIGSLVAHVRQHHALIILDNCEHVIGGAAELVEGLLRGAKGLRIIATSHERLRSEGEWLYRLSPLEVPKAAEDLLLEEAMSYPSVELFVERATSDNPAMTIGEADVPFIVEICRKLDGSPLAIEIAAARVEVFGIAGLLENLEDRLDVQNGGRRTAVDRHRTIRSMLDWSYEILDADERVVLRRLSVFAGSFSMDAAVQVAACEMLTPQAVMEGVSGLVRKSLLYSSMGLKTVSYRFLDSTKLYGREKLADMSETSRSKRLHVEYVIDMLIEADAKWKDTGRSIWIERYSPLLDDIRDAMSHCFHPEADHSVGVRLTALAMPLGLQLGLVDEFRERARTAMAAARSLPKPDLVSEMRLNIIYGILVQNQHQPTDDNIVGLTRAALLSEEIGQDRHRIEPQIVLAAFNMGMGKYAPAITHAELAERLGQSVGDDLAVVASQRILSQVNHFNGDHARASKLAKTVLAHPVVNIPTAYGGLQTDRRVSMRIILARALWMTGKPDQAVEVVRKAEEIARADGPLALCQALALAVCPILLWRGDDDLARQAVADLLEQSLRFTLSHWHSWGRMFESVLQHRATGEDQGLPVIETQGDLQAQTLATLTGQLVGLEADAAGEDGWCAPEVIRAKGGRAVAEGRYGEAERLFRRSISVAQTQEALSWELRSVTSLARLLACQGRVQEAKSAVRLILEQFSEGVDTRDLVDARSILSLR</sequence>
<keyword evidence="6" id="KW-1185">Reference proteome</keyword>
<keyword evidence="1 2" id="KW-0238">DNA-binding</keyword>
<dbReference type="SUPFAM" id="SSF46894">
    <property type="entry name" value="C-terminal effector domain of the bipartite response regulators"/>
    <property type="match status" value="1"/>
</dbReference>
<dbReference type="InterPro" id="IPR011990">
    <property type="entry name" value="TPR-like_helical_dom_sf"/>
</dbReference>
<evidence type="ECO:0000259" key="4">
    <source>
        <dbReference type="PROSITE" id="PS51755"/>
    </source>
</evidence>
<evidence type="ECO:0000313" key="6">
    <source>
        <dbReference type="Proteomes" id="UP001172630"/>
    </source>
</evidence>
<evidence type="ECO:0000313" key="5">
    <source>
        <dbReference type="EMBL" id="MDL2406947.1"/>
    </source>
</evidence>
<dbReference type="SUPFAM" id="SSF48452">
    <property type="entry name" value="TPR-like"/>
    <property type="match status" value="1"/>
</dbReference>
<dbReference type="CDD" id="cd00383">
    <property type="entry name" value="trans_reg_C"/>
    <property type="match status" value="1"/>
</dbReference>
<dbReference type="PANTHER" id="PTHR47691">
    <property type="entry name" value="REGULATOR-RELATED"/>
    <property type="match status" value="1"/>
</dbReference>
<name>A0ABT7KEA8_9HYPH</name>
<evidence type="ECO:0000256" key="2">
    <source>
        <dbReference type="PROSITE-ProRule" id="PRU01091"/>
    </source>
</evidence>
<dbReference type="Gene3D" id="1.25.40.10">
    <property type="entry name" value="Tetratricopeptide repeat domain"/>
    <property type="match status" value="1"/>
</dbReference>
<accession>A0ABT7KEA8</accession>
<evidence type="ECO:0000256" key="3">
    <source>
        <dbReference type="SAM" id="MobiDB-lite"/>
    </source>
</evidence>
<dbReference type="SMART" id="SM00382">
    <property type="entry name" value="AAA"/>
    <property type="match status" value="1"/>
</dbReference>
<dbReference type="Pfam" id="PF00486">
    <property type="entry name" value="Trans_reg_C"/>
    <property type="match status" value="1"/>
</dbReference>
<feature type="DNA-binding region" description="OmpR/PhoB-type" evidence="2">
    <location>
        <begin position="25"/>
        <end position="123"/>
    </location>
</feature>
<dbReference type="SUPFAM" id="SSF52540">
    <property type="entry name" value="P-loop containing nucleoside triphosphate hydrolases"/>
    <property type="match status" value="1"/>
</dbReference>
<dbReference type="InterPro" id="IPR036388">
    <property type="entry name" value="WH-like_DNA-bd_sf"/>
</dbReference>
<dbReference type="Gene3D" id="3.40.50.300">
    <property type="entry name" value="P-loop containing nucleotide triphosphate hydrolases"/>
    <property type="match status" value="1"/>
</dbReference>
<dbReference type="InterPro" id="IPR058852">
    <property type="entry name" value="HTH_77"/>
</dbReference>
<feature type="region of interest" description="Disordered" evidence="3">
    <location>
        <begin position="1"/>
        <end position="21"/>
    </location>
</feature>
<proteinExistence type="predicted"/>